<evidence type="ECO:0000256" key="1">
    <source>
        <dbReference type="SAM" id="MobiDB-lite"/>
    </source>
</evidence>
<accession>A0AAD4EI37</accession>
<dbReference type="Proteomes" id="UP001195769">
    <property type="component" value="Unassembled WGS sequence"/>
</dbReference>
<dbReference type="RefSeq" id="XP_041230978.1">
    <property type="nucleotide sequence ID" value="XM_041372800.1"/>
</dbReference>
<feature type="compositionally biased region" description="Basic residues" evidence="1">
    <location>
        <begin position="1"/>
        <end position="10"/>
    </location>
</feature>
<sequence length="584" mass="65638">MYHPFKRSKRSRETTNSPSYRTRSLSPRLRQRYRSPTHPSLPSNFLQSVGLIVAIIIFGSLYISLSKSVSQRTGTSLTPPNTTDFGIGPTRVRSPSPKIIDRTVLHHVLHDIHEPNDYHDLSPSTVTRPHLKWPPIVTRIPEPKDISEFEHTIVHVSSILSASAADAVQFDESVCGSFPCRFLLPLRIAEQEPKAHLHLHQLAILASSLNRTLVLPNVGNNRMGACFKWPFDLYYDVDLLRSALPAINTLPFTVFDNWSETRSILPTSRTISFSVSKSGERDLLPDDHFTIDHGRADHKAASCLNSKSSRLYQSSSIISFKFYRNNPIKPSTSQRLIQILSEAVDSMEYFSDELAALPRSDVLAIEWDLRHPIFPEPNIDLQYSHALVELAERLASFTGSYIAVHWQLERVPVENLAWCAASLVSTLRSVLGDDDSGPQLVWFATDYHTFSEQPSGAKTKSARSGTFRVVTPEHEEAMNILQDAFQTGGDLEGYAMTELPSQIKRLRMFEGNVQFEEEILEDSGVSGILDKLVAMQSQVFVSGSKACSKTSSSSKQIVEFRESVMRDKEIALDIRNVVELFGEW</sequence>
<name>A0AAD4EI37_9AGAM</name>
<reference evidence="3" key="1">
    <citation type="journal article" date="2020" name="New Phytol.">
        <title>Comparative genomics reveals dynamic genome evolution in host specialist ectomycorrhizal fungi.</title>
        <authorList>
            <person name="Lofgren L.A."/>
            <person name="Nguyen N.H."/>
            <person name="Vilgalys R."/>
            <person name="Ruytinx J."/>
            <person name="Liao H.L."/>
            <person name="Branco S."/>
            <person name="Kuo A."/>
            <person name="LaButti K."/>
            <person name="Lipzen A."/>
            <person name="Andreopoulos W."/>
            <person name="Pangilinan J."/>
            <person name="Riley R."/>
            <person name="Hundley H."/>
            <person name="Na H."/>
            <person name="Barry K."/>
            <person name="Grigoriev I.V."/>
            <person name="Stajich J.E."/>
            <person name="Kennedy P.G."/>
        </authorList>
    </citation>
    <scope>NUCLEOTIDE SEQUENCE</scope>
    <source>
        <strain evidence="3">FC203</strain>
    </source>
</reference>
<dbReference type="EMBL" id="JABBWK010000007">
    <property type="protein sequence ID" value="KAG1905403.1"/>
    <property type="molecule type" value="Genomic_DNA"/>
</dbReference>
<comment type="caution">
    <text evidence="3">The sequence shown here is derived from an EMBL/GenBank/DDBJ whole genome shotgun (WGS) entry which is preliminary data.</text>
</comment>
<feature type="region of interest" description="Disordered" evidence="1">
    <location>
        <begin position="72"/>
        <end position="92"/>
    </location>
</feature>
<evidence type="ECO:0000313" key="3">
    <source>
        <dbReference type="EMBL" id="KAG1905403.1"/>
    </source>
</evidence>
<dbReference type="GeneID" id="64667098"/>
<feature type="transmembrane region" description="Helical" evidence="2">
    <location>
        <begin position="44"/>
        <end position="65"/>
    </location>
</feature>
<feature type="region of interest" description="Disordered" evidence="1">
    <location>
        <begin position="1"/>
        <end position="40"/>
    </location>
</feature>
<dbReference type="GO" id="GO:0006004">
    <property type="term" value="P:fucose metabolic process"/>
    <property type="evidence" value="ECO:0007669"/>
    <property type="project" value="UniProtKB-KW"/>
</dbReference>
<feature type="compositionally biased region" description="Polar residues" evidence="1">
    <location>
        <begin position="72"/>
        <end position="84"/>
    </location>
</feature>
<dbReference type="GO" id="GO:0016740">
    <property type="term" value="F:transferase activity"/>
    <property type="evidence" value="ECO:0007669"/>
    <property type="project" value="UniProtKB-KW"/>
</dbReference>
<dbReference type="Gene3D" id="3.40.50.11350">
    <property type="match status" value="1"/>
</dbReference>
<protein>
    <submittedName>
        <fullName evidence="3">Uncharacterized protein</fullName>
    </submittedName>
</protein>
<keyword evidence="4" id="KW-1185">Reference proteome</keyword>
<gene>
    <name evidence="3" type="ORF">F5891DRAFT_688503</name>
</gene>
<evidence type="ECO:0000313" key="4">
    <source>
        <dbReference type="Proteomes" id="UP001195769"/>
    </source>
</evidence>
<organism evidence="3 4">
    <name type="scientific">Suillus fuscotomentosus</name>
    <dbReference type="NCBI Taxonomy" id="1912939"/>
    <lineage>
        <taxon>Eukaryota</taxon>
        <taxon>Fungi</taxon>
        <taxon>Dikarya</taxon>
        <taxon>Basidiomycota</taxon>
        <taxon>Agaricomycotina</taxon>
        <taxon>Agaricomycetes</taxon>
        <taxon>Agaricomycetidae</taxon>
        <taxon>Boletales</taxon>
        <taxon>Suillineae</taxon>
        <taxon>Suillaceae</taxon>
        <taxon>Suillus</taxon>
    </lineage>
</organism>
<proteinExistence type="predicted"/>
<keyword evidence="2" id="KW-0472">Membrane</keyword>
<feature type="compositionally biased region" description="Polar residues" evidence="1">
    <location>
        <begin position="14"/>
        <end position="25"/>
    </location>
</feature>
<evidence type="ECO:0000256" key="2">
    <source>
        <dbReference type="SAM" id="Phobius"/>
    </source>
</evidence>
<keyword evidence="2" id="KW-1133">Transmembrane helix</keyword>
<keyword evidence="2" id="KW-0812">Transmembrane</keyword>
<dbReference type="AlphaFoldDB" id="A0AAD4EI37"/>